<dbReference type="Proteomes" id="UP000322524">
    <property type="component" value="Unassembled WGS sequence"/>
</dbReference>
<evidence type="ECO:0000313" key="2">
    <source>
        <dbReference type="EMBL" id="TYS69747.1"/>
    </source>
</evidence>
<feature type="coiled-coil region" evidence="1">
    <location>
        <begin position="5"/>
        <end position="32"/>
    </location>
</feature>
<reference evidence="2 3" key="1">
    <citation type="submission" date="2019-08" db="EMBL/GenBank/DDBJ databases">
        <title>Bacillus genomes from the desert of Cuatro Cienegas, Coahuila.</title>
        <authorList>
            <person name="Olmedo-Alvarez G."/>
        </authorList>
    </citation>
    <scope>NUCLEOTIDE SEQUENCE [LARGE SCALE GENOMIC DNA]</scope>
    <source>
        <strain evidence="2 3">CH28_1T</strain>
    </source>
</reference>
<gene>
    <name evidence="2" type="ORF">FZC76_05795</name>
</gene>
<proteinExistence type="predicted"/>
<protein>
    <submittedName>
        <fullName evidence="2">Uncharacterized protein</fullName>
    </submittedName>
</protein>
<accession>A0A5D4T235</accession>
<comment type="caution">
    <text evidence="2">The sequence shown here is derived from an EMBL/GenBank/DDBJ whole genome shotgun (WGS) entry which is preliminary data.</text>
</comment>
<keyword evidence="1" id="KW-0175">Coiled coil</keyword>
<dbReference type="RefSeq" id="WP_148987308.1">
    <property type="nucleotide sequence ID" value="NZ_VTEV01000002.1"/>
</dbReference>
<sequence length="153" mass="17817">MIETIKLTQDDIQNIKADIDEATKLIKHYAIQYKGQEHYDHLGASCVMSATNTVDTVIGSAQYLDGAFLMPDEIHVERLVDWFIKNKEFECDRAILTFYFANYIKRKINALYRSINKDEFATTLTIMGNKEASKEFKKQCRERKKQGVKIIRQ</sequence>
<dbReference type="OrthoDB" id="2869593at2"/>
<dbReference type="AlphaFoldDB" id="A0A5D4T235"/>
<organism evidence="2 3">
    <name type="scientific">Sutcliffiella horikoshii</name>
    <dbReference type="NCBI Taxonomy" id="79883"/>
    <lineage>
        <taxon>Bacteria</taxon>
        <taxon>Bacillati</taxon>
        <taxon>Bacillota</taxon>
        <taxon>Bacilli</taxon>
        <taxon>Bacillales</taxon>
        <taxon>Bacillaceae</taxon>
        <taxon>Sutcliffiella</taxon>
    </lineage>
</organism>
<name>A0A5D4T235_9BACI</name>
<dbReference type="EMBL" id="VTEV01000002">
    <property type="protein sequence ID" value="TYS69747.1"/>
    <property type="molecule type" value="Genomic_DNA"/>
</dbReference>
<evidence type="ECO:0000313" key="3">
    <source>
        <dbReference type="Proteomes" id="UP000322524"/>
    </source>
</evidence>
<evidence type="ECO:0000256" key="1">
    <source>
        <dbReference type="SAM" id="Coils"/>
    </source>
</evidence>